<dbReference type="InterPro" id="IPR001220">
    <property type="entry name" value="Legume_lectin_dom"/>
</dbReference>
<dbReference type="Proteomes" id="UP000325577">
    <property type="component" value="Linkage Group LG7"/>
</dbReference>
<accession>A0A5J4ZNC1</accession>
<evidence type="ECO:0000259" key="4">
    <source>
        <dbReference type="Pfam" id="PF00139"/>
    </source>
</evidence>
<comment type="similarity">
    <text evidence="1">Belongs to the leguminous lectin family.</text>
</comment>
<keyword evidence="3" id="KW-0812">Transmembrane</keyword>
<dbReference type="Pfam" id="PF00139">
    <property type="entry name" value="Lectin_legB"/>
    <property type="match status" value="1"/>
</dbReference>
<dbReference type="InterPro" id="IPR050258">
    <property type="entry name" value="Leguminous_Lectin"/>
</dbReference>
<evidence type="ECO:0000256" key="1">
    <source>
        <dbReference type="ARBA" id="ARBA00007606"/>
    </source>
</evidence>
<dbReference type="Gene3D" id="2.60.120.200">
    <property type="match status" value="1"/>
</dbReference>
<feature type="domain" description="Legume lectin" evidence="4">
    <location>
        <begin position="2"/>
        <end position="141"/>
    </location>
</feature>
<protein>
    <recommendedName>
        <fullName evidence="4">Legume lectin domain-containing protein</fullName>
    </recommendedName>
</protein>
<evidence type="ECO:0000256" key="2">
    <source>
        <dbReference type="ARBA" id="ARBA00022734"/>
    </source>
</evidence>
<feature type="transmembrane region" description="Helical" evidence="3">
    <location>
        <begin position="20"/>
        <end position="42"/>
    </location>
</feature>
<dbReference type="AlphaFoldDB" id="A0A5J4ZNC1"/>
<evidence type="ECO:0000313" key="5">
    <source>
        <dbReference type="EMBL" id="KAA8518982.1"/>
    </source>
</evidence>
<dbReference type="PANTHER" id="PTHR32401:SF16">
    <property type="entry name" value="CONCANAVALIN A-LIKE LECTIN FAMILY PROTEIN"/>
    <property type="match status" value="1"/>
</dbReference>
<dbReference type="InterPro" id="IPR013320">
    <property type="entry name" value="ConA-like_dom_sf"/>
</dbReference>
<proteinExistence type="inferred from homology"/>
<keyword evidence="3" id="KW-1133">Transmembrane helix</keyword>
<dbReference type="SUPFAM" id="SSF49899">
    <property type="entry name" value="Concanavalin A-like lectins/glucanases"/>
    <property type="match status" value="1"/>
</dbReference>
<organism evidence="5 6">
    <name type="scientific">Nyssa sinensis</name>
    <dbReference type="NCBI Taxonomy" id="561372"/>
    <lineage>
        <taxon>Eukaryota</taxon>
        <taxon>Viridiplantae</taxon>
        <taxon>Streptophyta</taxon>
        <taxon>Embryophyta</taxon>
        <taxon>Tracheophyta</taxon>
        <taxon>Spermatophyta</taxon>
        <taxon>Magnoliopsida</taxon>
        <taxon>eudicotyledons</taxon>
        <taxon>Gunneridae</taxon>
        <taxon>Pentapetalae</taxon>
        <taxon>asterids</taxon>
        <taxon>Cornales</taxon>
        <taxon>Nyssaceae</taxon>
        <taxon>Nyssa</taxon>
    </lineage>
</organism>
<sequence>MLSFSTYFSFSMSPENGDGLAFVMVPVGFPLNVFDGGSFGFLGERKFRVLGFEFDTLMDDKYGDLNDNHVGIDLSSLVSVKASKVSSINLVLNSGEKLQAWIDYEVGSKRLEVRLTKFGEIRPVDPLLLYPIDLSQMWMEEEEVQAVVPEEYAVHHVGFECKRFKVIVDETMEDGKK</sequence>
<keyword evidence="6" id="KW-1185">Reference proteome</keyword>
<dbReference type="PANTHER" id="PTHR32401">
    <property type="entry name" value="CONCANAVALIN A-LIKE LECTIN FAMILY PROTEIN"/>
    <property type="match status" value="1"/>
</dbReference>
<dbReference type="EMBL" id="CM018050">
    <property type="protein sequence ID" value="KAA8518982.1"/>
    <property type="molecule type" value="Genomic_DNA"/>
</dbReference>
<evidence type="ECO:0000313" key="6">
    <source>
        <dbReference type="Proteomes" id="UP000325577"/>
    </source>
</evidence>
<dbReference type="OrthoDB" id="2019747at2759"/>
<gene>
    <name evidence="5" type="ORF">F0562_016244</name>
</gene>
<dbReference type="CDD" id="cd06899">
    <property type="entry name" value="lectin_legume_LecRK_Arcelin_ConA"/>
    <property type="match status" value="1"/>
</dbReference>
<keyword evidence="2" id="KW-0430">Lectin</keyword>
<name>A0A5J4ZNC1_9ASTE</name>
<keyword evidence="3" id="KW-0472">Membrane</keyword>
<reference evidence="5 6" key="1">
    <citation type="submission" date="2019-09" db="EMBL/GenBank/DDBJ databases">
        <title>A chromosome-level genome assembly of the Chinese tupelo Nyssa sinensis.</title>
        <authorList>
            <person name="Yang X."/>
            <person name="Kang M."/>
            <person name="Yang Y."/>
            <person name="Xiong H."/>
            <person name="Wang M."/>
            <person name="Zhang Z."/>
            <person name="Wang Z."/>
            <person name="Wu H."/>
            <person name="Ma T."/>
            <person name="Liu J."/>
            <person name="Xi Z."/>
        </authorList>
    </citation>
    <scope>NUCLEOTIDE SEQUENCE [LARGE SCALE GENOMIC DNA]</scope>
    <source>
        <strain evidence="5">J267</strain>
        <tissue evidence="5">Leaf</tissue>
    </source>
</reference>
<evidence type="ECO:0000256" key="3">
    <source>
        <dbReference type="SAM" id="Phobius"/>
    </source>
</evidence>
<dbReference type="GO" id="GO:0030246">
    <property type="term" value="F:carbohydrate binding"/>
    <property type="evidence" value="ECO:0007669"/>
    <property type="project" value="UniProtKB-KW"/>
</dbReference>